<evidence type="ECO:0000313" key="2">
    <source>
        <dbReference type="Proteomes" id="UP000199112"/>
    </source>
</evidence>
<proteinExistence type="predicted"/>
<accession>A0A1H6FM74</accession>
<dbReference type="AlphaFoldDB" id="A0A1H6FM74"/>
<dbReference type="InterPro" id="IPR014923">
    <property type="entry name" value="DUF1802"/>
</dbReference>
<sequence length="189" mass="21110">MSDTETRTATTDARPALKERAGVVNALLEGTQTVLVRHPTLDPGTIDEPFALYPSYSHQEPTRYQSRYEHYYHRASTKPDAGIPIRAVAEVCEEHAVSSDDLGALARHYVYTPDGLRDKYDPDDDLRVLVLRVSELESPRFIEERGSYRGCRAWISLEEAVDVSLESATPVLDDATFSERTAAVRDALA</sequence>
<organism evidence="1 2">
    <name type="scientific">Natronorubrum sediminis</name>
    <dbReference type="NCBI Taxonomy" id="640943"/>
    <lineage>
        <taxon>Archaea</taxon>
        <taxon>Methanobacteriati</taxon>
        <taxon>Methanobacteriota</taxon>
        <taxon>Stenosarchaea group</taxon>
        <taxon>Halobacteria</taxon>
        <taxon>Halobacteriales</taxon>
        <taxon>Natrialbaceae</taxon>
        <taxon>Natronorubrum</taxon>
    </lineage>
</organism>
<dbReference type="Proteomes" id="UP000199112">
    <property type="component" value="Unassembled WGS sequence"/>
</dbReference>
<evidence type="ECO:0000313" key="1">
    <source>
        <dbReference type="EMBL" id="SEH11472.1"/>
    </source>
</evidence>
<dbReference type="Pfam" id="PF08819">
    <property type="entry name" value="DUF1802"/>
    <property type="match status" value="1"/>
</dbReference>
<protein>
    <recommendedName>
        <fullName evidence="3">DUF1802 family protein</fullName>
    </recommendedName>
</protein>
<dbReference type="RefSeq" id="WP_090504344.1">
    <property type="nucleotide sequence ID" value="NZ_FNWL01000001.1"/>
</dbReference>
<keyword evidence="2" id="KW-1185">Reference proteome</keyword>
<dbReference type="OrthoDB" id="203849at2157"/>
<gene>
    <name evidence="1" type="ORF">SAMN04487967_0366</name>
</gene>
<evidence type="ECO:0008006" key="3">
    <source>
        <dbReference type="Google" id="ProtNLM"/>
    </source>
</evidence>
<name>A0A1H6FM74_9EURY</name>
<dbReference type="EMBL" id="FNWL01000001">
    <property type="protein sequence ID" value="SEH11472.1"/>
    <property type="molecule type" value="Genomic_DNA"/>
</dbReference>
<reference evidence="2" key="1">
    <citation type="submission" date="2016-10" db="EMBL/GenBank/DDBJ databases">
        <authorList>
            <person name="Varghese N."/>
            <person name="Submissions S."/>
        </authorList>
    </citation>
    <scope>NUCLEOTIDE SEQUENCE [LARGE SCALE GENOMIC DNA]</scope>
    <source>
        <strain evidence="2">CGMCC 1.8981</strain>
    </source>
</reference>